<dbReference type="InterPro" id="IPR055178">
    <property type="entry name" value="RsdA/BaiN/AoA(So)-like_dom"/>
</dbReference>
<sequence length="407" mass="43024">MTGDGVICVIGGGPAGLMAAETAAAGGADVVVCDAMPSVGRKFLLAGRGGLNLTHSEPGPAFVSRYGAEAGLFGGFLAEFGPDDLRAWARDLGIETFVGSSGRVFPAEFKAAPLLRAWVRRLRDQGITFRPRHRWAGFADDGALVFRSPRGEWHLSPGATVLALGGGSWPHLGSDGGWISPLQSIGCRIRPLRPSNCGFLVAWSSHMAPHFGQPLKAVALSFGGRRLRGEAMLTEYGIEGGAVYALSAALRDAIDRDGSAVLTVDLKPDFSEETLSERLARPRGRLSLSNWLRRTANLPPAAVALLRETAPAEALARPASLARAIKTAPVPLHGARPLAEAISSAGGLCFEELDDDLMVRRRPGLFAAGEMLDWEAPTGGYLLTGCFATGRRAGRGALRWLETAGKR</sequence>
<evidence type="ECO:0000259" key="4">
    <source>
        <dbReference type="Pfam" id="PF03486"/>
    </source>
</evidence>
<keyword evidence="2" id="KW-0285">Flavoprotein</keyword>
<evidence type="ECO:0000313" key="6">
    <source>
        <dbReference type="EMBL" id="PKU24868.1"/>
    </source>
</evidence>
<feature type="domain" description="RsdA/BaiN/AoA(So)-like Rossmann fold-like" evidence="4">
    <location>
        <begin position="7"/>
        <end position="395"/>
    </location>
</feature>
<comment type="caution">
    <text evidence="6">The sequence shown here is derived from an EMBL/GenBank/DDBJ whole genome shotgun (WGS) entry which is preliminary data.</text>
</comment>
<dbReference type="InterPro" id="IPR023166">
    <property type="entry name" value="BaiN-like_dom_sf"/>
</dbReference>
<evidence type="ECO:0000313" key="7">
    <source>
        <dbReference type="Proteomes" id="UP000233293"/>
    </source>
</evidence>
<reference evidence="7" key="1">
    <citation type="submission" date="2017-12" db="EMBL/GenBank/DDBJ databases">
        <title>Draft genome sequence of Telmatospirillum siberiense 26-4b1T, an acidotolerant peatland alphaproteobacterium potentially involved in sulfur cycling.</title>
        <authorList>
            <person name="Hausmann B."/>
            <person name="Pjevac P."/>
            <person name="Schreck K."/>
            <person name="Herbold C.W."/>
            <person name="Daims H."/>
            <person name="Wagner M."/>
            <person name="Pester M."/>
            <person name="Loy A."/>
        </authorList>
    </citation>
    <scope>NUCLEOTIDE SEQUENCE [LARGE SCALE GENOMIC DNA]</scope>
    <source>
        <strain evidence="7">26-4b1</strain>
    </source>
</reference>
<dbReference type="NCBIfam" id="TIGR00275">
    <property type="entry name" value="aminoacetone oxidase family FAD-binding enzyme"/>
    <property type="match status" value="1"/>
</dbReference>
<dbReference type="SUPFAM" id="SSF160996">
    <property type="entry name" value="HI0933 insert domain-like"/>
    <property type="match status" value="1"/>
</dbReference>
<evidence type="ECO:0000256" key="1">
    <source>
        <dbReference type="ARBA" id="ARBA00001974"/>
    </source>
</evidence>
<dbReference type="OrthoDB" id="5288829at2"/>
<proteinExistence type="predicted"/>
<dbReference type="Gene3D" id="1.10.8.260">
    <property type="entry name" value="HI0933 insert domain-like"/>
    <property type="match status" value="1"/>
</dbReference>
<dbReference type="PANTHER" id="PTHR42887">
    <property type="entry name" value="OS12G0638800 PROTEIN"/>
    <property type="match status" value="1"/>
</dbReference>
<dbReference type="AlphaFoldDB" id="A0A2N3PWV5"/>
<dbReference type="InterPro" id="IPR004792">
    <property type="entry name" value="BaiN-like"/>
</dbReference>
<dbReference type="InterPro" id="IPR022460">
    <property type="entry name" value="Flavoprotein_PP4765"/>
</dbReference>
<evidence type="ECO:0000256" key="3">
    <source>
        <dbReference type="ARBA" id="ARBA00022827"/>
    </source>
</evidence>
<dbReference type="RefSeq" id="WP_101250411.1">
    <property type="nucleotide sequence ID" value="NZ_PIUM01000008.1"/>
</dbReference>
<evidence type="ECO:0000256" key="2">
    <source>
        <dbReference type="ARBA" id="ARBA00022630"/>
    </source>
</evidence>
<dbReference type="Gene3D" id="3.50.50.60">
    <property type="entry name" value="FAD/NAD(P)-binding domain"/>
    <property type="match status" value="1"/>
</dbReference>
<dbReference type="PANTHER" id="PTHR42887:SF1">
    <property type="entry name" value="BLR3961 PROTEIN"/>
    <property type="match status" value="1"/>
</dbReference>
<dbReference type="NCBIfam" id="TIGR03862">
    <property type="entry name" value="flavo_PP4765"/>
    <property type="match status" value="1"/>
</dbReference>
<dbReference type="Proteomes" id="UP000233293">
    <property type="component" value="Unassembled WGS sequence"/>
</dbReference>
<evidence type="ECO:0000259" key="5">
    <source>
        <dbReference type="Pfam" id="PF22780"/>
    </source>
</evidence>
<comment type="cofactor">
    <cofactor evidence="1">
        <name>FAD</name>
        <dbReference type="ChEBI" id="CHEBI:57692"/>
    </cofactor>
</comment>
<keyword evidence="3" id="KW-0274">FAD</keyword>
<dbReference type="SUPFAM" id="SSF51905">
    <property type="entry name" value="FAD/NAD(P)-binding domain"/>
    <property type="match status" value="1"/>
</dbReference>
<organism evidence="6 7">
    <name type="scientific">Telmatospirillum siberiense</name>
    <dbReference type="NCBI Taxonomy" id="382514"/>
    <lineage>
        <taxon>Bacteria</taxon>
        <taxon>Pseudomonadati</taxon>
        <taxon>Pseudomonadota</taxon>
        <taxon>Alphaproteobacteria</taxon>
        <taxon>Rhodospirillales</taxon>
        <taxon>Rhodospirillaceae</taxon>
        <taxon>Telmatospirillum</taxon>
    </lineage>
</organism>
<dbReference type="InterPro" id="IPR036188">
    <property type="entry name" value="FAD/NAD-bd_sf"/>
</dbReference>
<dbReference type="Pfam" id="PF22780">
    <property type="entry name" value="HI0933_like_1st"/>
    <property type="match status" value="1"/>
</dbReference>
<gene>
    <name evidence="6" type="ORF">CWS72_09210</name>
</gene>
<keyword evidence="7" id="KW-1185">Reference proteome</keyword>
<dbReference type="Gene3D" id="2.40.30.10">
    <property type="entry name" value="Translation factors"/>
    <property type="match status" value="1"/>
</dbReference>
<name>A0A2N3PWV5_9PROT</name>
<protein>
    <submittedName>
        <fullName evidence="6">Aminoacetone oxidase family FAD-binding enzyme</fullName>
    </submittedName>
</protein>
<dbReference type="InterPro" id="IPR057661">
    <property type="entry name" value="RsdA/BaiN/AoA(So)_Rossmann"/>
</dbReference>
<dbReference type="Pfam" id="PF03486">
    <property type="entry name" value="HI0933_like"/>
    <property type="match status" value="1"/>
</dbReference>
<feature type="domain" description="RsdA/BaiN/AoA(So)-like insert" evidence="5">
    <location>
        <begin position="193"/>
        <end position="343"/>
    </location>
</feature>
<accession>A0A2N3PWV5</accession>
<dbReference type="EMBL" id="PIUM01000008">
    <property type="protein sequence ID" value="PKU24868.1"/>
    <property type="molecule type" value="Genomic_DNA"/>
</dbReference>